<dbReference type="Pfam" id="PF21694">
    <property type="entry name" value="DNA_pol3_delta_C"/>
    <property type="match status" value="1"/>
</dbReference>
<dbReference type="Proteomes" id="UP000051789">
    <property type="component" value="Unassembled WGS sequence"/>
</dbReference>
<feature type="domain" description="DNA polymerase III delta subunit-like C-terminal" evidence="10">
    <location>
        <begin position="217"/>
        <end position="336"/>
    </location>
</feature>
<dbReference type="EC" id="2.7.7.7" evidence="1"/>
<dbReference type="RefSeq" id="WP_056968949.1">
    <property type="nucleotide sequence ID" value="NZ_AYZK01000001.1"/>
</dbReference>
<evidence type="ECO:0000256" key="8">
    <source>
        <dbReference type="ARBA" id="ARBA00049244"/>
    </source>
</evidence>
<dbReference type="Gene3D" id="1.10.8.60">
    <property type="match status" value="1"/>
</dbReference>
<gene>
    <name evidence="11" type="ORF">FD19_GL000295</name>
</gene>
<feature type="domain" description="DNA polymerase III delta N-terminal" evidence="9">
    <location>
        <begin position="19"/>
        <end position="142"/>
    </location>
</feature>
<comment type="catalytic activity">
    <reaction evidence="8">
        <text>DNA(n) + a 2'-deoxyribonucleoside 5'-triphosphate = DNA(n+1) + diphosphate</text>
        <dbReference type="Rhea" id="RHEA:22508"/>
        <dbReference type="Rhea" id="RHEA-COMP:17339"/>
        <dbReference type="Rhea" id="RHEA-COMP:17340"/>
        <dbReference type="ChEBI" id="CHEBI:33019"/>
        <dbReference type="ChEBI" id="CHEBI:61560"/>
        <dbReference type="ChEBI" id="CHEBI:173112"/>
        <dbReference type="EC" id="2.7.7.7"/>
    </reaction>
</comment>
<accession>A0A0R2CHX3</accession>
<dbReference type="GO" id="GO:0003677">
    <property type="term" value="F:DNA binding"/>
    <property type="evidence" value="ECO:0007669"/>
    <property type="project" value="InterPro"/>
</dbReference>
<evidence type="ECO:0000256" key="2">
    <source>
        <dbReference type="ARBA" id="ARBA00017703"/>
    </source>
</evidence>
<dbReference type="AlphaFoldDB" id="A0A0R2CHX3"/>
<dbReference type="SUPFAM" id="SSF48019">
    <property type="entry name" value="post-AAA+ oligomerization domain-like"/>
    <property type="match status" value="1"/>
</dbReference>
<evidence type="ECO:0000256" key="6">
    <source>
        <dbReference type="ARBA" id="ARBA00022932"/>
    </source>
</evidence>
<comment type="similarity">
    <text evidence="7">Belongs to the DNA polymerase HolA subunit family.</text>
</comment>
<dbReference type="PATRIC" id="fig|1423810.4.peg.298"/>
<dbReference type="GO" id="GO:0003887">
    <property type="term" value="F:DNA-directed DNA polymerase activity"/>
    <property type="evidence" value="ECO:0007669"/>
    <property type="project" value="UniProtKB-KW"/>
</dbReference>
<dbReference type="GO" id="GO:0009360">
    <property type="term" value="C:DNA polymerase III complex"/>
    <property type="evidence" value="ECO:0007669"/>
    <property type="project" value="InterPro"/>
</dbReference>
<name>A0A0R2CHX3_9LACO</name>
<keyword evidence="3" id="KW-0808">Transferase</keyword>
<evidence type="ECO:0000256" key="1">
    <source>
        <dbReference type="ARBA" id="ARBA00012417"/>
    </source>
</evidence>
<dbReference type="Gene3D" id="1.20.272.10">
    <property type="match status" value="1"/>
</dbReference>
<dbReference type="EMBL" id="AYZK01000001">
    <property type="protein sequence ID" value="KRM88011.1"/>
    <property type="molecule type" value="Genomic_DNA"/>
</dbReference>
<organism evidence="11 12">
    <name type="scientific">Lacticaseibacillus thailandensis DSM 22698 = JCM 13996</name>
    <dbReference type="NCBI Taxonomy" id="1423810"/>
    <lineage>
        <taxon>Bacteria</taxon>
        <taxon>Bacillati</taxon>
        <taxon>Bacillota</taxon>
        <taxon>Bacilli</taxon>
        <taxon>Lactobacillales</taxon>
        <taxon>Lactobacillaceae</taxon>
        <taxon>Lacticaseibacillus</taxon>
    </lineage>
</organism>
<reference evidence="11 12" key="1">
    <citation type="journal article" date="2015" name="Genome Announc.">
        <title>Expanding the biotechnology potential of lactobacilli through comparative genomics of 213 strains and associated genera.</title>
        <authorList>
            <person name="Sun Z."/>
            <person name="Harris H.M."/>
            <person name="McCann A."/>
            <person name="Guo C."/>
            <person name="Argimon S."/>
            <person name="Zhang W."/>
            <person name="Yang X."/>
            <person name="Jeffery I.B."/>
            <person name="Cooney J.C."/>
            <person name="Kagawa T.F."/>
            <person name="Liu W."/>
            <person name="Song Y."/>
            <person name="Salvetti E."/>
            <person name="Wrobel A."/>
            <person name="Rasinkangas P."/>
            <person name="Parkhill J."/>
            <person name="Rea M.C."/>
            <person name="O'Sullivan O."/>
            <person name="Ritari J."/>
            <person name="Douillard F.P."/>
            <person name="Paul Ross R."/>
            <person name="Yang R."/>
            <person name="Briner A.E."/>
            <person name="Felis G.E."/>
            <person name="de Vos W.M."/>
            <person name="Barrangou R."/>
            <person name="Klaenhammer T.R."/>
            <person name="Caufield P.W."/>
            <person name="Cui Y."/>
            <person name="Zhang H."/>
            <person name="O'Toole P.W."/>
        </authorList>
    </citation>
    <scope>NUCLEOTIDE SEQUENCE [LARGE SCALE GENOMIC DNA]</scope>
    <source>
        <strain evidence="11 12">DSM 22698</strain>
    </source>
</reference>
<evidence type="ECO:0000256" key="7">
    <source>
        <dbReference type="ARBA" id="ARBA00034754"/>
    </source>
</evidence>
<dbReference type="InterPro" id="IPR005790">
    <property type="entry name" value="DNA_polIII_delta"/>
</dbReference>
<dbReference type="PANTHER" id="PTHR34388:SF1">
    <property type="entry name" value="DNA POLYMERASE III SUBUNIT DELTA"/>
    <property type="match status" value="1"/>
</dbReference>
<dbReference type="Gene3D" id="3.40.50.300">
    <property type="entry name" value="P-loop containing nucleotide triphosphate hydrolases"/>
    <property type="match status" value="1"/>
</dbReference>
<keyword evidence="5" id="KW-0235">DNA replication</keyword>
<dbReference type="InterPro" id="IPR010372">
    <property type="entry name" value="DNA_pol3_delta_N"/>
</dbReference>
<dbReference type="InterPro" id="IPR027417">
    <property type="entry name" value="P-loop_NTPase"/>
</dbReference>
<evidence type="ECO:0000313" key="12">
    <source>
        <dbReference type="Proteomes" id="UP000051789"/>
    </source>
</evidence>
<keyword evidence="12" id="KW-1185">Reference proteome</keyword>
<evidence type="ECO:0000313" key="11">
    <source>
        <dbReference type="EMBL" id="KRM88011.1"/>
    </source>
</evidence>
<evidence type="ECO:0000256" key="5">
    <source>
        <dbReference type="ARBA" id="ARBA00022705"/>
    </source>
</evidence>
<protein>
    <recommendedName>
        <fullName evidence="2">DNA polymerase III subunit delta</fullName>
        <ecNumber evidence="1">2.7.7.7</ecNumber>
    </recommendedName>
</protein>
<evidence type="ECO:0000259" key="9">
    <source>
        <dbReference type="Pfam" id="PF06144"/>
    </source>
</evidence>
<dbReference type="NCBIfam" id="TIGR01128">
    <property type="entry name" value="holA"/>
    <property type="match status" value="1"/>
</dbReference>
<evidence type="ECO:0000259" key="10">
    <source>
        <dbReference type="Pfam" id="PF21694"/>
    </source>
</evidence>
<comment type="caution">
    <text evidence="11">The sequence shown here is derived from an EMBL/GenBank/DDBJ whole genome shotgun (WGS) entry which is preliminary data.</text>
</comment>
<evidence type="ECO:0000256" key="3">
    <source>
        <dbReference type="ARBA" id="ARBA00022679"/>
    </source>
</evidence>
<dbReference type="InterPro" id="IPR008921">
    <property type="entry name" value="DNA_pol3_clamp-load_cplx_C"/>
</dbReference>
<keyword evidence="6" id="KW-0239">DNA-directed DNA polymerase</keyword>
<dbReference type="SUPFAM" id="SSF52540">
    <property type="entry name" value="P-loop containing nucleoside triphosphate hydrolases"/>
    <property type="match status" value="1"/>
</dbReference>
<evidence type="ECO:0000256" key="4">
    <source>
        <dbReference type="ARBA" id="ARBA00022695"/>
    </source>
</evidence>
<dbReference type="STRING" id="1423810.FD19_GL000295"/>
<keyword evidence="4" id="KW-0548">Nucleotidyltransferase</keyword>
<dbReference type="Pfam" id="PF06144">
    <property type="entry name" value="DNA_pol3_delta"/>
    <property type="match status" value="1"/>
</dbReference>
<proteinExistence type="inferred from homology"/>
<dbReference type="GO" id="GO:0006261">
    <property type="term" value="P:DNA-templated DNA replication"/>
    <property type="evidence" value="ECO:0007669"/>
    <property type="project" value="TreeGrafter"/>
</dbReference>
<dbReference type="InterPro" id="IPR048466">
    <property type="entry name" value="DNA_pol3_delta-like_C"/>
</dbReference>
<dbReference type="PANTHER" id="PTHR34388">
    <property type="entry name" value="DNA POLYMERASE III SUBUNIT DELTA"/>
    <property type="match status" value="1"/>
</dbReference>
<sequence>MDVNQLKQSIQAGQIAPVYLVTGTESALNQQALAVLRDIIPADQQTMNYARFDLHETELDAVMNEVDELPFFGDYREIVLDNPDFLTGSGSVAKQESAINDLVDYLQQPAPTTVLVLLANYPKLDARKRVVKALKKAATMVATKPLSEAEARRAIRAELSKQRVDIDHEGLDALIARTQSDYSAMVAALPKLSMYAHNTGKVDAQAVTQLVPRQLTDSVFDMVNSVMQRNVAAALRQYRELLQQQEEPLRLISLLESQFRLLIQVQIFSTRGYTQGAAADALKVHPYRVKLAWRSVRQLAHDDLTTAYDMLVRTEVAMKRGTVDKELGFELFVLQFAGRGKRYARQF</sequence>